<evidence type="ECO:0000313" key="2">
    <source>
        <dbReference type="Proteomes" id="UP001140510"/>
    </source>
</evidence>
<dbReference type="OrthoDB" id="5410873at2759"/>
<reference evidence="1" key="1">
    <citation type="submission" date="2022-10" db="EMBL/GenBank/DDBJ databases">
        <title>Tapping the CABI collections for fungal endophytes: first genome assemblies for Collariella, Neodidymelliopsis, Ascochyta clinopodiicola, Didymella pomorum, Didymosphaeria variabile, Neocosmospora piperis and Neocucurbitaria cava.</title>
        <authorList>
            <person name="Hill R."/>
        </authorList>
    </citation>
    <scope>NUCLEOTIDE SEQUENCE</scope>
    <source>
        <strain evidence="1">IMI 355091</strain>
    </source>
</reference>
<evidence type="ECO:0000313" key="1">
    <source>
        <dbReference type="EMBL" id="KAJ4409531.1"/>
    </source>
</evidence>
<dbReference type="EMBL" id="JAPEVA010000011">
    <property type="protein sequence ID" value="KAJ4409531.1"/>
    <property type="molecule type" value="Genomic_DNA"/>
</dbReference>
<sequence>MADISALSVELRILIVEHLDRESDGTPHDQEASKLEKDTRELPKVNAALLHLSCVNRSFRSFAAPYLFRTLILRNTIKSGNSVDLIACSKYADLVKKLEFVGTSTLTYDGADGPAPRHGDWTNVALLQSVEHVLSNLSTFPKLEAFSVEFTVQADDSLGSEDDFPDNYVEIRNTHSAFMDAVYTALARNPAHKITSLCLPNLRAPSPYSPWVSWESKAWQTLLNGLTTIELGLNAEDGGWGVDIPGYCNELLPLLKSLCWDHLCSVTHLSFSPSPQGILGLDFAPMDPTPLSFATDDFPRLEVLSLDYVFMSTAFGDFMRHHAHTLREVKMQHVFVARYSLEGNGDQLKPQTTWARVFNTLTAPDVQFSNLVRFVLECTGPAEDEQDAELRQRIAELGESPKELRYALLNHVSGEVMTGFDVEQQRKAIYTTYGRHKRLLRAAEEGVQADLDQIAYKSFMQIVKGNRARLGLA</sequence>
<evidence type="ECO:0008006" key="3">
    <source>
        <dbReference type="Google" id="ProtNLM"/>
    </source>
</evidence>
<organism evidence="1 2">
    <name type="scientific">Didymella pomorum</name>
    <dbReference type="NCBI Taxonomy" id="749634"/>
    <lineage>
        <taxon>Eukaryota</taxon>
        <taxon>Fungi</taxon>
        <taxon>Dikarya</taxon>
        <taxon>Ascomycota</taxon>
        <taxon>Pezizomycotina</taxon>
        <taxon>Dothideomycetes</taxon>
        <taxon>Pleosporomycetidae</taxon>
        <taxon>Pleosporales</taxon>
        <taxon>Pleosporineae</taxon>
        <taxon>Didymellaceae</taxon>
        <taxon>Didymella</taxon>
    </lineage>
</organism>
<dbReference type="AlphaFoldDB" id="A0A9W8ZIB5"/>
<protein>
    <recommendedName>
        <fullName evidence="3">F-box domain-containing protein</fullName>
    </recommendedName>
</protein>
<proteinExistence type="predicted"/>
<name>A0A9W8ZIB5_9PLEO</name>
<keyword evidence="2" id="KW-1185">Reference proteome</keyword>
<accession>A0A9W8ZIB5</accession>
<comment type="caution">
    <text evidence="1">The sequence shown here is derived from an EMBL/GenBank/DDBJ whole genome shotgun (WGS) entry which is preliminary data.</text>
</comment>
<dbReference type="Proteomes" id="UP001140510">
    <property type="component" value="Unassembled WGS sequence"/>
</dbReference>
<gene>
    <name evidence="1" type="ORF">N0V91_002452</name>
</gene>